<dbReference type="GO" id="GO:0016887">
    <property type="term" value="F:ATP hydrolysis activity"/>
    <property type="evidence" value="ECO:0007669"/>
    <property type="project" value="InterPro"/>
</dbReference>
<dbReference type="Gene3D" id="3.40.50.300">
    <property type="entry name" value="P-loop containing nucleotide triphosphate hydrolases"/>
    <property type="match status" value="1"/>
</dbReference>
<dbReference type="RefSeq" id="WP_069958163.1">
    <property type="nucleotide sequence ID" value="NZ_MCGG01000027.1"/>
</dbReference>
<dbReference type="InterPro" id="IPR003439">
    <property type="entry name" value="ABC_transporter-like_ATP-bd"/>
</dbReference>
<dbReference type="GO" id="GO:0016020">
    <property type="term" value="C:membrane"/>
    <property type="evidence" value="ECO:0007669"/>
    <property type="project" value="InterPro"/>
</dbReference>
<dbReference type="SMART" id="SM00382">
    <property type="entry name" value="AAA"/>
    <property type="match status" value="1"/>
</dbReference>
<dbReference type="InterPro" id="IPR011868">
    <property type="entry name" value="ModC_ABC_ATP-bd"/>
</dbReference>
<dbReference type="InterPro" id="IPR027417">
    <property type="entry name" value="P-loop_NTPase"/>
</dbReference>
<dbReference type="InterPro" id="IPR004606">
    <property type="entry name" value="Mop_domain"/>
</dbReference>
<evidence type="ECO:0000259" key="5">
    <source>
        <dbReference type="PROSITE" id="PS50893"/>
    </source>
</evidence>
<dbReference type="PROSITE" id="PS50893">
    <property type="entry name" value="ABC_TRANSPORTER_2"/>
    <property type="match status" value="1"/>
</dbReference>
<evidence type="ECO:0000313" key="7">
    <source>
        <dbReference type="EMBL" id="OEJ66956.1"/>
    </source>
</evidence>
<evidence type="ECO:0000256" key="1">
    <source>
        <dbReference type="ARBA" id="ARBA00022448"/>
    </source>
</evidence>
<dbReference type="SUPFAM" id="SSF50331">
    <property type="entry name" value="MOP-like"/>
    <property type="match status" value="1"/>
</dbReference>
<comment type="caution">
    <text evidence="7">The sequence shown here is derived from an EMBL/GenBank/DDBJ whole genome shotgun (WGS) entry which is preliminary data.</text>
</comment>
<dbReference type="Proteomes" id="UP000095347">
    <property type="component" value="Unassembled WGS sequence"/>
</dbReference>
<dbReference type="PROSITE" id="PS00211">
    <property type="entry name" value="ABC_TRANSPORTER_1"/>
    <property type="match status" value="1"/>
</dbReference>
<dbReference type="Pfam" id="PF00005">
    <property type="entry name" value="ABC_tran"/>
    <property type="match status" value="1"/>
</dbReference>
<dbReference type="GO" id="GO:0140359">
    <property type="term" value="F:ABC-type transporter activity"/>
    <property type="evidence" value="ECO:0007669"/>
    <property type="project" value="InterPro"/>
</dbReference>
<dbReference type="InterPro" id="IPR017871">
    <property type="entry name" value="ABC_transporter-like_CS"/>
</dbReference>
<keyword evidence="3 7" id="KW-0067">ATP-binding</keyword>
<feature type="domain" description="Mop" evidence="6">
    <location>
        <begin position="300"/>
        <end position="370"/>
    </location>
</feature>
<dbReference type="EMBL" id="MCGG01000027">
    <property type="protein sequence ID" value="OEJ66956.1"/>
    <property type="molecule type" value="Genomic_DNA"/>
</dbReference>
<protein>
    <submittedName>
        <fullName evidence="7">Molybdenum ABC transporter ATP-binding protein</fullName>
    </submittedName>
</protein>
<dbReference type="InterPro" id="IPR003593">
    <property type="entry name" value="AAA+_ATPase"/>
</dbReference>
<keyword evidence="2" id="KW-0547">Nucleotide-binding</keyword>
<name>A0A1E5Q8B3_9PROT</name>
<evidence type="ECO:0000256" key="2">
    <source>
        <dbReference type="ARBA" id="ARBA00022741"/>
    </source>
</evidence>
<organism evidence="7 8">
    <name type="scientific">Magnetovibrio blakemorei</name>
    <dbReference type="NCBI Taxonomy" id="28181"/>
    <lineage>
        <taxon>Bacteria</taxon>
        <taxon>Pseudomonadati</taxon>
        <taxon>Pseudomonadota</taxon>
        <taxon>Alphaproteobacteria</taxon>
        <taxon>Rhodospirillales</taxon>
        <taxon>Magnetovibrionaceae</taxon>
        <taxon>Magnetovibrio</taxon>
    </lineage>
</organism>
<accession>A0A1E5Q8B3</accession>
<dbReference type="PROSITE" id="PS51866">
    <property type="entry name" value="MOP"/>
    <property type="match status" value="1"/>
</dbReference>
<sequence length="381" mass="41182">MSSSIGIDAYFAGPIGDFKLKAAFHVPATGVTALFGPSGCGKTTVLRCLAGLMRMPGSSLRFNRDVWQFENRFVPPHKRPIGYVFQEASLFAHLSVRQNLLFGAKRAFKDSSAPAVVGVAFDELVDLLGIEALLARAPNKLSGGERQRVAIGRALLSRPKLLLMDEPLAALDTANKDEILPYLEKLHAHLAIPVVYVSHDMAEVERLADHMILMDQGRVHAAGPLDSLVADLTLPLAGSKQAAALLDARIEAYDTDYDLSHLSVPGGQLLIPGHLGLKGQRRRVQIAATDVSIALTHTTDSSINNVLAARIIDMKPITQSQLNVSLKLGHDGSGGRILSRVTRKSWDRLNLHINAHVYVQLKSLAMVGGVYEGAHVPEDKA</sequence>
<dbReference type="InterPro" id="IPR008995">
    <property type="entry name" value="Mo/tungstate-bd_C_term_dom"/>
</dbReference>
<reference evidence="8" key="1">
    <citation type="submission" date="2016-07" db="EMBL/GenBank/DDBJ databases">
        <authorList>
            <person name="Florea S."/>
            <person name="Webb J.S."/>
            <person name="Jaromczyk J."/>
            <person name="Schardl C.L."/>
        </authorList>
    </citation>
    <scope>NUCLEOTIDE SEQUENCE [LARGE SCALE GENOMIC DNA]</scope>
    <source>
        <strain evidence="8">MV-1</strain>
    </source>
</reference>
<keyword evidence="4" id="KW-0500">Molybdenum</keyword>
<dbReference type="OrthoDB" id="9802264at2"/>
<dbReference type="GO" id="GO:0005524">
    <property type="term" value="F:ATP binding"/>
    <property type="evidence" value="ECO:0007669"/>
    <property type="project" value="UniProtKB-KW"/>
</dbReference>
<keyword evidence="8" id="KW-1185">Reference proteome</keyword>
<dbReference type="InterPro" id="IPR050334">
    <property type="entry name" value="Molybdenum_import_ModC"/>
</dbReference>
<feature type="domain" description="ABC transporter" evidence="5">
    <location>
        <begin position="4"/>
        <end position="241"/>
    </location>
</feature>
<dbReference type="Gene3D" id="2.40.50.100">
    <property type="match status" value="1"/>
</dbReference>
<dbReference type="PANTHER" id="PTHR43514:SF10">
    <property type="entry name" value="MOLYBDENUM IMPORT ATP-BINDING PROTEIN MODC 2"/>
    <property type="match status" value="1"/>
</dbReference>
<keyword evidence="1" id="KW-0813">Transport</keyword>
<dbReference type="SUPFAM" id="SSF52540">
    <property type="entry name" value="P-loop containing nucleoside triphosphate hydrolases"/>
    <property type="match status" value="1"/>
</dbReference>
<evidence type="ECO:0000259" key="6">
    <source>
        <dbReference type="PROSITE" id="PS51866"/>
    </source>
</evidence>
<dbReference type="AlphaFoldDB" id="A0A1E5Q8B3"/>
<dbReference type="PANTHER" id="PTHR43514">
    <property type="entry name" value="ABC TRANSPORTER I FAMILY MEMBER 10"/>
    <property type="match status" value="1"/>
</dbReference>
<dbReference type="GO" id="GO:0015098">
    <property type="term" value="F:molybdate ion transmembrane transporter activity"/>
    <property type="evidence" value="ECO:0007669"/>
    <property type="project" value="InterPro"/>
</dbReference>
<evidence type="ECO:0000313" key="8">
    <source>
        <dbReference type="Proteomes" id="UP000095347"/>
    </source>
</evidence>
<evidence type="ECO:0000256" key="4">
    <source>
        <dbReference type="PROSITE-ProRule" id="PRU01213"/>
    </source>
</evidence>
<dbReference type="NCBIfam" id="TIGR02142">
    <property type="entry name" value="modC_ABC"/>
    <property type="match status" value="1"/>
</dbReference>
<proteinExistence type="predicted"/>
<gene>
    <name evidence="7" type="ORF">BEN30_11170</name>
</gene>
<evidence type="ECO:0000256" key="3">
    <source>
        <dbReference type="ARBA" id="ARBA00022840"/>
    </source>
</evidence>
<dbReference type="STRING" id="28181.BEN30_11170"/>